<gene>
    <name evidence="4" type="ORF">LIP_0123</name>
</gene>
<dbReference type="PANTHER" id="PTHR43240">
    <property type="entry name" value="1,4-DIHYDROXY-2-NAPHTHOYL-COA THIOESTERASE 1"/>
    <property type="match status" value="1"/>
</dbReference>
<reference evidence="5" key="2">
    <citation type="journal article" date="2016" name="Int. J. Syst. Evol. Microbiol.">
        <title>Complete genome sequence and cell structure of Limnochorda pilosa, a Gram-negative spore-former within the phylum Firmicutes.</title>
        <authorList>
            <person name="Watanabe M."/>
            <person name="Kojima H."/>
            <person name="Fukui M."/>
        </authorList>
    </citation>
    <scope>NUCLEOTIDE SEQUENCE [LARGE SCALE GENOMIC DNA]</scope>
    <source>
        <strain evidence="5">HC45</strain>
    </source>
</reference>
<sequence length="170" mass="18201">MSRDLEGPAPESSAGRGEGPPNPASNLQAIQREVLERAAGMLASGDMLSLSRLLPIDRSVEGDWYVLRIPLLPFFLNPLGILHGGVTAVFLDSAMGWSIADRTGRQVVTVQLNVNYVKPGRGEKLVVRAHPTHTGRFTAVAEGRVEDPAGDLISQGTGTFFFTGEPAPRL</sequence>
<evidence type="ECO:0000313" key="4">
    <source>
        <dbReference type="EMBL" id="BAS25980.1"/>
    </source>
</evidence>
<keyword evidence="1" id="KW-0378">Hydrolase</keyword>
<evidence type="ECO:0000256" key="1">
    <source>
        <dbReference type="ARBA" id="ARBA00022801"/>
    </source>
</evidence>
<dbReference type="NCBIfam" id="TIGR00369">
    <property type="entry name" value="unchar_dom_1"/>
    <property type="match status" value="1"/>
</dbReference>
<accession>A0A0K2SFW3</accession>
<dbReference type="GO" id="GO:0016289">
    <property type="term" value="F:acyl-CoA hydrolase activity"/>
    <property type="evidence" value="ECO:0007669"/>
    <property type="project" value="UniProtKB-ARBA"/>
</dbReference>
<dbReference type="Pfam" id="PF03061">
    <property type="entry name" value="4HBT"/>
    <property type="match status" value="1"/>
</dbReference>
<organism evidence="4 5">
    <name type="scientific">Limnochorda pilosa</name>
    <dbReference type="NCBI Taxonomy" id="1555112"/>
    <lineage>
        <taxon>Bacteria</taxon>
        <taxon>Bacillati</taxon>
        <taxon>Bacillota</taxon>
        <taxon>Limnochordia</taxon>
        <taxon>Limnochordales</taxon>
        <taxon>Limnochordaceae</taxon>
        <taxon>Limnochorda</taxon>
    </lineage>
</organism>
<evidence type="ECO:0000259" key="3">
    <source>
        <dbReference type="Pfam" id="PF03061"/>
    </source>
</evidence>
<evidence type="ECO:0000313" key="5">
    <source>
        <dbReference type="Proteomes" id="UP000065807"/>
    </source>
</evidence>
<dbReference type="OrthoDB" id="2139465at2"/>
<dbReference type="InterPro" id="IPR003736">
    <property type="entry name" value="PAAI_dom"/>
</dbReference>
<dbReference type="AlphaFoldDB" id="A0A0K2SFW3"/>
<dbReference type="Gene3D" id="3.10.129.10">
    <property type="entry name" value="Hotdog Thioesterase"/>
    <property type="match status" value="1"/>
</dbReference>
<dbReference type="InterPro" id="IPR029069">
    <property type="entry name" value="HotDog_dom_sf"/>
</dbReference>
<dbReference type="Proteomes" id="UP000065807">
    <property type="component" value="Chromosome"/>
</dbReference>
<proteinExistence type="predicted"/>
<dbReference type="RefSeq" id="WP_082725661.1">
    <property type="nucleotide sequence ID" value="NZ_AP014924.1"/>
</dbReference>
<name>A0A0K2SFW3_LIMPI</name>
<feature type="domain" description="Thioesterase" evidence="3">
    <location>
        <begin position="80"/>
        <end position="152"/>
    </location>
</feature>
<evidence type="ECO:0000256" key="2">
    <source>
        <dbReference type="SAM" id="MobiDB-lite"/>
    </source>
</evidence>
<dbReference type="SUPFAM" id="SSF54637">
    <property type="entry name" value="Thioesterase/thiol ester dehydrase-isomerase"/>
    <property type="match status" value="1"/>
</dbReference>
<dbReference type="STRING" id="1555112.LIP_0123"/>
<dbReference type="KEGG" id="lpil:LIP_0123"/>
<reference evidence="5" key="1">
    <citation type="submission" date="2015-07" db="EMBL/GenBank/DDBJ databases">
        <title>Complete genome sequence and phylogenetic analysis of Limnochorda pilosa.</title>
        <authorList>
            <person name="Watanabe M."/>
            <person name="Kojima H."/>
            <person name="Fukui M."/>
        </authorList>
    </citation>
    <scope>NUCLEOTIDE SEQUENCE [LARGE SCALE GENOMIC DNA]</scope>
    <source>
        <strain evidence="5">HC45</strain>
    </source>
</reference>
<dbReference type="CDD" id="cd03443">
    <property type="entry name" value="PaaI_thioesterase"/>
    <property type="match status" value="1"/>
</dbReference>
<keyword evidence="5" id="KW-1185">Reference proteome</keyword>
<dbReference type="EMBL" id="AP014924">
    <property type="protein sequence ID" value="BAS25980.1"/>
    <property type="molecule type" value="Genomic_DNA"/>
</dbReference>
<protein>
    <recommendedName>
        <fullName evidence="3">Thioesterase domain-containing protein</fullName>
    </recommendedName>
</protein>
<dbReference type="InterPro" id="IPR006683">
    <property type="entry name" value="Thioestr_dom"/>
</dbReference>
<feature type="region of interest" description="Disordered" evidence="2">
    <location>
        <begin position="1"/>
        <end position="25"/>
    </location>
</feature>